<dbReference type="PROSITE" id="PS00600">
    <property type="entry name" value="AA_TRANSFER_CLASS_3"/>
    <property type="match status" value="1"/>
</dbReference>
<dbReference type="EMBL" id="JACHMH010000001">
    <property type="protein sequence ID" value="MBB4681339.1"/>
    <property type="molecule type" value="Genomic_DNA"/>
</dbReference>
<proteinExistence type="inferred from homology"/>
<keyword evidence="7 15" id="KW-0032">Aminotransferase</keyword>
<accession>A0A7W7FZM6</accession>
<dbReference type="Gene3D" id="3.40.640.10">
    <property type="entry name" value="Type I PLP-dependent aspartate aminotransferase-like (Major domain)"/>
    <property type="match status" value="1"/>
</dbReference>
<dbReference type="Proteomes" id="UP000533598">
    <property type="component" value="Unassembled WGS sequence"/>
</dbReference>
<dbReference type="Gene3D" id="3.90.1150.10">
    <property type="entry name" value="Aspartate Aminotransferase, domain 1"/>
    <property type="match status" value="1"/>
</dbReference>
<keyword evidence="16" id="KW-1185">Reference proteome</keyword>
<comment type="cofactor">
    <cofactor evidence="1">
        <name>pyridoxal 5'-phosphate</name>
        <dbReference type="ChEBI" id="CHEBI:597326"/>
    </cofactor>
</comment>
<dbReference type="InterPro" id="IPR005814">
    <property type="entry name" value="Aminotrans_3"/>
</dbReference>
<evidence type="ECO:0000256" key="10">
    <source>
        <dbReference type="ARBA" id="ARBA00029744"/>
    </source>
</evidence>
<comment type="function">
    <text evidence="2">Catalyzes reversively the conversion of L-aspartate beta-semialdehyde (ASA) to L-2,4-diaminobutyrate (DABA) by transamination with L-glutamate.</text>
</comment>
<dbReference type="PIRSF" id="PIRSF000521">
    <property type="entry name" value="Transaminase_4ab_Lys_Orn"/>
    <property type="match status" value="1"/>
</dbReference>
<dbReference type="SUPFAM" id="SSF53383">
    <property type="entry name" value="PLP-dependent transferases"/>
    <property type="match status" value="1"/>
</dbReference>
<dbReference type="Pfam" id="PF00202">
    <property type="entry name" value="Aminotran_3"/>
    <property type="match status" value="1"/>
</dbReference>
<keyword evidence="9 14" id="KW-0663">Pyridoxal phosphate</keyword>
<comment type="caution">
    <text evidence="15">The sequence shown here is derived from an EMBL/GenBank/DDBJ whole genome shotgun (WGS) entry which is preliminary data.</text>
</comment>
<dbReference type="InterPro" id="IPR004637">
    <property type="entry name" value="Dat"/>
</dbReference>
<evidence type="ECO:0000256" key="11">
    <source>
        <dbReference type="ARBA" id="ARBA00030665"/>
    </source>
</evidence>
<sequence length="457" mass="48029">MTAWTDAAHAQVDLAAVLGRQRDRESAARTYARSFPVVPVHAEGLRVTGADGREYLDCLAGAGTLALGHNHPVVLGAIRRVLDSGAPLHALDISTPEKDDFTTALLDTLPPELAADCRIHFCGPAGTDAVEAALKLTRTATGRQNVLAFTGAYHGMTAGALAASGNIAVREPLADNGFNVTRLPYPYDYRCPFGVGGPRAHEIGARLVESLLTDSHSGVLPPAAMILEAVQGEGGVIPSPDSWLREIRRITATRGIPLIVDEVQTGVGRTGEFWAVQHSGITPDVLVLSKAIGGSLPLAVIVYRSTLDSWRPGAHTGTFRGNQLAMAAGAATLRFVAAEQLPARAASLGERLLTELRVLQARTHCIGDVRGRGLMLGLEIVDPTAAPDPLGARPAAPELAAAIRTECLRRGLILELGGRADAVIRLLPPLTITDAEADSVLNRLGEAVTAAERGANR</sequence>
<evidence type="ECO:0000256" key="7">
    <source>
        <dbReference type="ARBA" id="ARBA00022576"/>
    </source>
</evidence>
<organism evidence="15 16">
    <name type="scientific">Crossiella cryophila</name>
    <dbReference type="NCBI Taxonomy" id="43355"/>
    <lineage>
        <taxon>Bacteria</taxon>
        <taxon>Bacillati</taxon>
        <taxon>Actinomycetota</taxon>
        <taxon>Actinomycetes</taxon>
        <taxon>Pseudonocardiales</taxon>
        <taxon>Pseudonocardiaceae</taxon>
        <taxon>Crossiella</taxon>
    </lineage>
</organism>
<protein>
    <recommendedName>
        <fullName evidence="6">Diaminobutyrate--2-oxoglutarate transaminase</fullName>
        <ecNumber evidence="5">2.6.1.76</ecNumber>
    </recommendedName>
    <alternativeName>
        <fullName evidence="11">DABA aminotransferase</fullName>
    </alternativeName>
    <alternativeName>
        <fullName evidence="12">Diaminobutyrate--2-oxoglutarate aminotransferase</fullName>
    </alternativeName>
    <alternativeName>
        <fullName evidence="10">L-2,4-diaminobutyric acid transaminase</fullName>
    </alternativeName>
</protein>
<dbReference type="GO" id="GO:0045303">
    <property type="term" value="F:diaminobutyrate-2-oxoglutarate transaminase activity"/>
    <property type="evidence" value="ECO:0007669"/>
    <property type="project" value="UniProtKB-EC"/>
</dbReference>
<dbReference type="GO" id="GO:0030170">
    <property type="term" value="F:pyridoxal phosphate binding"/>
    <property type="evidence" value="ECO:0007669"/>
    <property type="project" value="InterPro"/>
</dbReference>
<evidence type="ECO:0000256" key="8">
    <source>
        <dbReference type="ARBA" id="ARBA00022679"/>
    </source>
</evidence>
<dbReference type="EC" id="2.6.1.76" evidence="5"/>
<dbReference type="PANTHER" id="PTHR43552">
    <property type="entry name" value="DIAMINOBUTYRATE--2-OXOGLUTARATE AMINOTRANSFERASE"/>
    <property type="match status" value="1"/>
</dbReference>
<dbReference type="InterPro" id="IPR015421">
    <property type="entry name" value="PyrdxlP-dep_Trfase_major"/>
</dbReference>
<evidence type="ECO:0000313" key="16">
    <source>
        <dbReference type="Proteomes" id="UP000533598"/>
    </source>
</evidence>
<comment type="catalytic activity">
    <reaction evidence="13">
        <text>L-2,4-diaminobutanoate + 2-oxoglutarate = L-aspartate 4-semialdehyde + L-glutamate</text>
        <dbReference type="Rhea" id="RHEA:11160"/>
        <dbReference type="ChEBI" id="CHEBI:16810"/>
        <dbReference type="ChEBI" id="CHEBI:29985"/>
        <dbReference type="ChEBI" id="CHEBI:58761"/>
        <dbReference type="ChEBI" id="CHEBI:537519"/>
        <dbReference type="EC" id="2.6.1.76"/>
    </reaction>
</comment>
<evidence type="ECO:0000256" key="3">
    <source>
        <dbReference type="ARBA" id="ARBA00004946"/>
    </source>
</evidence>
<comment type="pathway">
    <text evidence="3">Amine and polyamine biosynthesis; ectoine biosynthesis; L-ectoine from L-aspartate 4-semialdehyde: step 1/3.</text>
</comment>
<dbReference type="InterPro" id="IPR015422">
    <property type="entry name" value="PyrdxlP-dep_Trfase_small"/>
</dbReference>
<keyword evidence="8 15" id="KW-0808">Transferase</keyword>
<dbReference type="NCBIfam" id="TIGR00709">
    <property type="entry name" value="dat"/>
    <property type="match status" value="1"/>
</dbReference>
<dbReference type="InterPro" id="IPR049704">
    <property type="entry name" value="Aminotrans_3_PPA_site"/>
</dbReference>
<name>A0A7W7FZM6_9PSEU</name>
<dbReference type="CDD" id="cd00610">
    <property type="entry name" value="OAT_like"/>
    <property type="match status" value="1"/>
</dbReference>
<evidence type="ECO:0000256" key="1">
    <source>
        <dbReference type="ARBA" id="ARBA00001933"/>
    </source>
</evidence>
<evidence type="ECO:0000256" key="2">
    <source>
        <dbReference type="ARBA" id="ARBA00002189"/>
    </source>
</evidence>
<dbReference type="AlphaFoldDB" id="A0A7W7FZM6"/>
<dbReference type="RefSeq" id="WP_185007839.1">
    <property type="nucleotide sequence ID" value="NZ_BAAAUI010000008.1"/>
</dbReference>
<gene>
    <name evidence="15" type="ORF">HNR67_007457</name>
</gene>
<dbReference type="PANTHER" id="PTHR43552:SF1">
    <property type="entry name" value="DIAMINOBUTYRATE--2-OXOGLUTARATE AMINOTRANSFERASE"/>
    <property type="match status" value="1"/>
</dbReference>
<evidence type="ECO:0000313" key="15">
    <source>
        <dbReference type="EMBL" id="MBB4681339.1"/>
    </source>
</evidence>
<evidence type="ECO:0000256" key="6">
    <source>
        <dbReference type="ARBA" id="ARBA00014798"/>
    </source>
</evidence>
<dbReference type="InterPro" id="IPR015424">
    <property type="entry name" value="PyrdxlP-dep_Trfase"/>
</dbReference>
<evidence type="ECO:0000256" key="13">
    <source>
        <dbReference type="ARBA" id="ARBA00049111"/>
    </source>
</evidence>
<evidence type="ECO:0000256" key="12">
    <source>
        <dbReference type="ARBA" id="ARBA00031476"/>
    </source>
</evidence>
<evidence type="ECO:0000256" key="9">
    <source>
        <dbReference type="ARBA" id="ARBA00022898"/>
    </source>
</evidence>
<comment type="similarity">
    <text evidence="4 14">Belongs to the class-III pyridoxal-phosphate-dependent aminotransferase family.</text>
</comment>
<evidence type="ECO:0000256" key="4">
    <source>
        <dbReference type="ARBA" id="ARBA00008954"/>
    </source>
</evidence>
<reference evidence="15 16" key="1">
    <citation type="submission" date="2020-08" db="EMBL/GenBank/DDBJ databases">
        <title>Sequencing the genomes of 1000 actinobacteria strains.</title>
        <authorList>
            <person name="Klenk H.-P."/>
        </authorList>
    </citation>
    <scope>NUCLEOTIDE SEQUENCE [LARGE SCALE GENOMIC DNA]</scope>
    <source>
        <strain evidence="15 16">DSM 44230</strain>
    </source>
</reference>
<evidence type="ECO:0000256" key="14">
    <source>
        <dbReference type="RuleBase" id="RU003560"/>
    </source>
</evidence>
<evidence type="ECO:0000256" key="5">
    <source>
        <dbReference type="ARBA" id="ARBA00013155"/>
    </source>
</evidence>